<evidence type="ECO:0000256" key="1">
    <source>
        <dbReference type="ARBA" id="ARBA00022448"/>
    </source>
</evidence>
<keyword evidence="4" id="KW-1185">Reference proteome</keyword>
<keyword evidence="1" id="KW-0813">Transport</keyword>
<organism evidence="3 4">
    <name type="scientific">Aquilegia coerulea</name>
    <name type="common">Rocky mountain columbine</name>
    <dbReference type="NCBI Taxonomy" id="218851"/>
    <lineage>
        <taxon>Eukaryota</taxon>
        <taxon>Viridiplantae</taxon>
        <taxon>Streptophyta</taxon>
        <taxon>Embryophyta</taxon>
        <taxon>Tracheophyta</taxon>
        <taxon>Spermatophyta</taxon>
        <taxon>Magnoliopsida</taxon>
        <taxon>Ranunculales</taxon>
        <taxon>Ranunculaceae</taxon>
        <taxon>Thalictroideae</taxon>
        <taxon>Aquilegia</taxon>
    </lineage>
</organism>
<dbReference type="OrthoDB" id="10400375at2759"/>
<dbReference type="InParanoid" id="A0A2G5EYW6"/>
<dbReference type="InterPro" id="IPR007930">
    <property type="entry name" value="DUF724"/>
</dbReference>
<proteinExistence type="predicted"/>
<gene>
    <name evidence="3" type="ORF">AQUCO_00300456v1</name>
</gene>
<reference evidence="3 4" key="1">
    <citation type="submission" date="2017-09" db="EMBL/GenBank/DDBJ databases">
        <title>WGS assembly of Aquilegia coerulea Goldsmith.</title>
        <authorList>
            <person name="Hodges S."/>
            <person name="Kramer E."/>
            <person name="Nordborg M."/>
            <person name="Tomkins J."/>
            <person name="Borevitz J."/>
            <person name="Derieg N."/>
            <person name="Yan J."/>
            <person name="Mihaltcheva S."/>
            <person name="Hayes R.D."/>
            <person name="Rokhsar D."/>
        </authorList>
    </citation>
    <scope>NUCLEOTIDE SEQUENCE [LARGE SCALE GENOMIC DNA]</scope>
    <source>
        <strain evidence="4">cv. Goldsmith</strain>
    </source>
</reference>
<dbReference type="Pfam" id="PF05266">
    <property type="entry name" value="DUF724"/>
    <property type="match status" value="1"/>
</dbReference>
<accession>A0A2G5EYW6</accession>
<evidence type="ECO:0000313" key="4">
    <source>
        <dbReference type="Proteomes" id="UP000230069"/>
    </source>
</evidence>
<sequence length="447" mass="50480">MKGLGKQTTATFGRTGRQIREMISKAPTRDSVSETLSREISDAVQTECSSTGTHIIVGNAEDVKPLSMWSEGSHFPAMQDYRVSLKPLYSTMRKEEHTNKTIENGNDETIMQDHNRDELTLENEKLPLIKVVKVEDGETVMQDHNRDKASLENRRFPFITAVEDEENEIVMQDNICDEVRFKDAKLPTPKDVEDSKGELVVQDQYSDEDMDTNLQGGAEKTNQAQPSLAGRILCTDVGNKSNTRKRKVIKIIRKKVIKTIRKKKIANTIEDGENEIAKKDNDTDEVILNNGKLSPASGIGDEAVMQDHKCAEVTLEDGDLSFTEAVENGENKTIVQDHNCDEVTSKDESLPFTKSYSMWKDLESRDIFRSTSQKPHFQPLNEVDESLREGQAFGFTLSFANFADDIRKVLHDEPKSTLEKKLKSLTHFEALGFNVQPIRARIEDLVK</sequence>
<evidence type="ECO:0000313" key="3">
    <source>
        <dbReference type="EMBL" id="PIA60944.1"/>
    </source>
</evidence>
<dbReference type="AlphaFoldDB" id="A0A2G5EYW6"/>
<protein>
    <submittedName>
        <fullName evidence="3">Uncharacterized protein</fullName>
    </submittedName>
</protein>
<dbReference type="EMBL" id="KZ305020">
    <property type="protein sequence ID" value="PIA60944.1"/>
    <property type="molecule type" value="Genomic_DNA"/>
</dbReference>
<keyword evidence="2" id="KW-0341">Growth regulation</keyword>
<dbReference type="Proteomes" id="UP000230069">
    <property type="component" value="Unassembled WGS sequence"/>
</dbReference>
<evidence type="ECO:0000256" key="2">
    <source>
        <dbReference type="ARBA" id="ARBA00022604"/>
    </source>
</evidence>
<name>A0A2G5EYW6_AQUCA</name>